<sequence length="150" mass="15932">MSDESGSGDSGASKVAARAGTWLGITVSLLAVLAFFGVNSIGDFVTTDKEANREACRTADEAAKRALSAGLDRESASDYSEQMSEAAGEAENAELKEILATEAEEFGSNGGWADPRSKVEDSAYAEVRDEWGDYCRPGYWGVATPGEERF</sequence>
<dbReference type="RefSeq" id="WP_184599753.1">
    <property type="nucleotide sequence ID" value="NZ_BMUP01000015.1"/>
</dbReference>
<evidence type="ECO:0000313" key="2">
    <source>
        <dbReference type="EMBL" id="MBB3081659.1"/>
    </source>
</evidence>
<dbReference type="AlphaFoldDB" id="A0A7W4ZZJ1"/>
<keyword evidence="1" id="KW-0812">Transmembrane</keyword>
<keyword evidence="1" id="KW-1133">Transmembrane helix</keyword>
<proteinExistence type="predicted"/>
<dbReference type="EMBL" id="JACHXE010000015">
    <property type="protein sequence ID" value="MBB3081659.1"/>
    <property type="molecule type" value="Genomic_DNA"/>
</dbReference>
<comment type="caution">
    <text evidence="2">The sequence shown here is derived from an EMBL/GenBank/DDBJ whole genome shotgun (WGS) entry which is preliminary data.</text>
</comment>
<accession>A0A7W4ZZJ1</accession>
<name>A0A7W4ZZJ1_9ACTN</name>
<gene>
    <name evidence="2" type="ORF">FHS41_008217</name>
</gene>
<evidence type="ECO:0000256" key="1">
    <source>
        <dbReference type="SAM" id="Phobius"/>
    </source>
</evidence>
<keyword evidence="1" id="KW-0472">Membrane</keyword>
<organism evidence="2 3">
    <name type="scientific">Streptomyces violarus</name>
    <dbReference type="NCBI Taxonomy" id="67380"/>
    <lineage>
        <taxon>Bacteria</taxon>
        <taxon>Bacillati</taxon>
        <taxon>Actinomycetota</taxon>
        <taxon>Actinomycetes</taxon>
        <taxon>Kitasatosporales</taxon>
        <taxon>Streptomycetaceae</taxon>
        <taxon>Streptomyces</taxon>
    </lineage>
</organism>
<keyword evidence="3" id="KW-1185">Reference proteome</keyword>
<reference evidence="2 3" key="1">
    <citation type="submission" date="2020-08" db="EMBL/GenBank/DDBJ databases">
        <title>Genomic Encyclopedia of Type Strains, Phase III (KMG-III): the genomes of soil and plant-associated and newly described type strains.</title>
        <authorList>
            <person name="Whitman W."/>
        </authorList>
    </citation>
    <scope>NUCLEOTIDE SEQUENCE [LARGE SCALE GENOMIC DNA]</scope>
    <source>
        <strain evidence="2 3">CECT 3237</strain>
    </source>
</reference>
<feature type="transmembrane region" description="Helical" evidence="1">
    <location>
        <begin position="20"/>
        <end position="39"/>
    </location>
</feature>
<evidence type="ECO:0000313" key="3">
    <source>
        <dbReference type="Proteomes" id="UP000572907"/>
    </source>
</evidence>
<protein>
    <submittedName>
        <fullName evidence="2">Uncharacterized protein</fullName>
    </submittedName>
</protein>
<dbReference type="Proteomes" id="UP000572907">
    <property type="component" value="Unassembled WGS sequence"/>
</dbReference>